<proteinExistence type="predicted"/>
<protein>
    <submittedName>
        <fullName evidence="1">Uncharacterized protein</fullName>
    </submittedName>
</protein>
<dbReference type="Proteomes" id="UP000784294">
    <property type="component" value="Unassembled WGS sequence"/>
</dbReference>
<accession>A0A3S5CD41</accession>
<reference evidence="1" key="1">
    <citation type="submission" date="2018-11" db="EMBL/GenBank/DDBJ databases">
        <authorList>
            <consortium name="Pathogen Informatics"/>
        </authorList>
    </citation>
    <scope>NUCLEOTIDE SEQUENCE</scope>
</reference>
<sequence length="577" mass="63542">MQVGMDISPELFSSTASWAFLDLYKVGLWPKHMQTHETGNSFVSIHHRLDLVQAFESIGGADALLYLIAQLLGEIYPAGTKSESTTAPKTGLPKSQLPRASPHRLWWSALRLLFATSRHMLPEPLRRCKLDANLLTVSGAEQRTPRLTIPRNRPRVSARSGLGKRCFPLSETDQSESELGAISTALGSLSPTGAVESETSFNPALPTPVFSLTVASASDNVFTPATGLSALEMAKKTRKASSDSQTLCNQSVSSQHCLSDSLYRTYVNRLTQLELNQTKRRRRKRWRNRWSRSTVEKRSLILGMDLGLTRLECLLASILRLPSFVAAVIFDHLFETCWISRLNNPLPPVRIAHGVTTFSTSGSSIQPDPADISHSYTNGTGSHDNSLHKDEAYQASGVGHRIWLLVEPGLLRALLLYAPPELFIERSVSGSDTSMLSSPSISASLSDLSRLVYLFATRFHQLHQNISQSGTKPRIKIDLINPGTQIASDKKGSKITINVDDKHATKENLERKPVLSQKIPSKYAPEMSSRGSGFNIVSLPSIVENSSRSSSFVYLDERIPTPSKILFNSGILSRDLG</sequence>
<dbReference type="EMBL" id="CAAALY010011178">
    <property type="protein sequence ID" value="VEL11207.1"/>
    <property type="molecule type" value="Genomic_DNA"/>
</dbReference>
<name>A0A3S5CD41_9PLAT</name>
<organism evidence="1 2">
    <name type="scientific">Protopolystoma xenopodis</name>
    <dbReference type="NCBI Taxonomy" id="117903"/>
    <lineage>
        <taxon>Eukaryota</taxon>
        <taxon>Metazoa</taxon>
        <taxon>Spiralia</taxon>
        <taxon>Lophotrochozoa</taxon>
        <taxon>Platyhelminthes</taxon>
        <taxon>Monogenea</taxon>
        <taxon>Polyopisthocotylea</taxon>
        <taxon>Polystomatidea</taxon>
        <taxon>Polystomatidae</taxon>
        <taxon>Protopolystoma</taxon>
    </lineage>
</organism>
<evidence type="ECO:0000313" key="1">
    <source>
        <dbReference type="EMBL" id="VEL11207.1"/>
    </source>
</evidence>
<dbReference type="AlphaFoldDB" id="A0A3S5CD41"/>
<comment type="caution">
    <text evidence="1">The sequence shown here is derived from an EMBL/GenBank/DDBJ whole genome shotgun (WGS) entry which is preliminary data.</text>
</comment>
<evidence type="ECO:0000313" key="2">
    <source>
        <dbReference type="Proteomes" id="UP000784294"/>
    </source>
</evidence>
<keyword evidence="2" id="KW-1185">Reference proteome</keyword>
<gene>
    <name evidence="1" type="ORF">PXEA_LOCUS4647</name>
</gene>